<feature type="transmembrane region" description="Helical" evidence="1">
    <location>
        <begin position="405"/>
        <end position="425"/>
    </location>
</feature>
<protein>
    <submittedName>
        <fullName evidence="2">Multidrug transporter AcrB</fullName>
    </submittedName>
</protein>
<dbReference type="InterPro" id="IPR001036">
    <property type="entry name" value="Acrflvin-R"/>
</dbReference>
<dbReference type="SUPFAM" id="SSF82693">
    <property type="entry name" value="Multidrug efflux transporter AcrB pore domain, PN1, PN2, PC1 and PC2 subdomains"/>
    <property type="match status" value="3"/>
</dbReference>
<dbReference type="InterPro" id="IPR027463">
    <property type="entry name" value="AcrB_DN_DC_subdom"/>
</dbReference>
<evidence type="ECO:0000313" key="3">
    <source>
        <dbReference type="Proteomes" id="UP000064243"/>
    </source>
</evidence>
<dbReference type="eggNOG" id="COG0841">
    <property type="taxonomic scope" value="Bacteria"/>
</dbReference>
<evidence type="ECO:0000313" key="2">
    <source>
        <dbReference type="EMBL" id="KVW97278.1"/>
    </source>
</evidence>
<dbReference type="Proteomes" id="UP000064243">
    <property type="component" value="Unassembled WGS sequence"/>
</dbReference>
<accession>A0A125BD21</accession>
<dbReference type="Gene3D" id="1.20.1640.10">
    <property type="entry name" value="Multidrug efflux transporter AcrB transmembrane domain"/>
    <property type="match status" value="2"/>
</dbReference>
<feature type="transmembrane region" description="Helical" evidence="1">
    <location>
        <begin position="547"/>
        <end position="569"/>
    </location>
</feature>
<keyword evidence="1" id="KW-1133">Transmembrane helix</keyword>
<dbReference type="Gene3D" id="3.30.70.1430">
    <property type="entry name" value="Multidrug efflux transporter AcrB pore domain"/>
    <property type="match status" value="2"/>
</dbReference>
<gene>
    <name evidence="2" type="ORF">ABW22_04010</name>
</gene>
<keyword evidence="1" id="KW-0472">Membrane</keyword>
<feature type="transmembrane region" description="Helical" evidence="1">
    <location>
        <begin position="960"/>
        <end position="985"/>
    </location>
</feature>
<proteinExistence type="predicted"/>
<keyword evidence="3" id="KW-1185">Reference proteome</keyword>
<name>A0A125BD21_THIDE</name>
<dbReference type="GO" id="GO:0005886">
    <property type="term" value="C:plasma membrane"/>
    <property type="evidence" value="ECO:0007669"/>
    <property type="project" value="TreeGrafter"/>
</dbReference>
<dbReference type="PANTHER" id="PTHR32063:SF16">
    <property type="entry name" value="CATION EFFLUX SYSTEM (ACRB_ACRD_ACRF FAMILY)"/>
    <property type="match status" value="1"/>
</dbReference>
<dbReference type="RefSeq" id="WP_059752173.1">
    <property type="nucleotide sequence ID" value="NZ_LDUG01000016.1"/>
</dbReference>
<feature type="transmembrane region" description="Helical" evidence="1">
    <location>
        <begin position="379"/>
        <end position="399"/>
    </location>
</feature>
<organism evidence="2 3">
    <name type="scientific">Thiobacillus denitrificans</name>
    <dbReference type="NCBI Taxonomy" id="36861"/>
    <lineage>
        <taxon>Bacteria</taxon>
        <taxon>Pseudomonadati</taxon>
        <taxon>Pseudomonadota</taxon>
        <taxon>Betaproteobacteria</taxon>
        <taxon>Nitrosomonadales</taxon>
        <taxon>Thiobacillaceae</taxon>
        <taxon>Thiobacillus</taxon>
    </lineage>
</organism>
<comment type="caution">
    <text evidence="2">The sequence shown here is derived from an EMBL/GenBank/DDBJ whole genome shotgun (WGS) entry which is preliminary data.</text>
</comment>
<feature type="transmembrane region" description="Helical" evidence="1">
    <location>
        <begin position="934"/>
        <end position="954"/>
    </location>
</feature>
<feature type="transmembrane region" description="Helical" evidence="1">
    <location>
        <begin position="12"/>
        <end position="34"/>
    </location>
</feature>
<dbReference type="OrthoDB" id="9042683at2"/>
<dbReference type="STRING" id="1123392.GCA_000376425_02024"/>
<keyword evidence="1" id="KW-0812">Transmembrane</keyword>
<feature type="transmembrane region" description="Helical" evidence="1">
    <location>
        <begin position="909"/>
        <end position="927"/>
    </location>
</feature>
<evidence type="ECO:0000256" key="1">
    <source>
        <dbReference type="SAM" id="Phobius"/>
    </source>
</evidence>
<feature type="transmembrane region" description="Helical" evidence="1">
    <location>
        <begin position="1036"/>
        <end position="1058"/>
    </location>
</feature>
<dbReference type="PATRIC" id="fig|36861.3.peg.253"/>
<dbReference type="PRINTS" id="PR00702">
    <property type="entry name" value="ACRIFLAVINRP"/>
</dbReference>
<feature type="transmembrane region" description="Helical" evidence="1">
    <location>
        <begin position="353"/>
        <end position="372"/>
    </location>
</feature>
<dbReference type="Pfam" id="PF00873">
    <property type="entry name" value="ACR_tran"/>
    <property type="match status" value="1"/>
</dbReference>
<feature type="transmembrane region" description="Helical" evidence="1">
    <location>
        <begin position="482"/>
        <end position="506"/>
    </location>
</feature>
<dbReference type="SUPFAM" id="SSF82866">
    <property type="entry name" value="Multidrug efflux transporter AcrB transmembrane domain"/>
    <property type="match status" value="2"/>
</dbReference>
<dbReference type="PANTHER" id="PTHR32063">
    <property type="match status" value="1"/>
</dbReference>
<dbReference type="SUPFAM" id="SSF82714">
    <property type="entry name" value="Multidrug efflux transporter AcrB TolC docking domain, DN and DC subdomains"/>
    <property type="match status" value="2"/>
</dbReference>
<dbReference type="GO" id="GO:0042910">
    <property type="term" value="F:xenobiotic transmembrane transporter activity"/>
    <property type="evidence" value="ECO:0007669"/>
    <property type="project" value="TreeGrafter"/>
</dbReference>
<dbReference type="Gene3D" id="3.30.2090.10">
    <property type="entry name" value="Multidrug efflux transporter AcrB TolC docking domain, DN and DC subdomains"/>
    <property type="match status" value="2"/>
</dbReference>
<dbReference type="EMBL" id="LDUG01000016">
    <property type="protein sequence ID" value="KVW97278.1"/>
    <property type="molecule type" value="Genomic_DNA"/>
</dbReference>
<dbReference type="Gene3D" id="3.30.70.1320">
    <property type="entry name" value="Multidrug efflux transporter AcrB pore domain like"/>
    <property type="match status" value="1"/>
</dbReference>
<feature type="transmembrane region" description="Helical" evidence="1">
    <location>
        <begin position="455"/>
        <end position="476"/>
    </location>
</feature>
<sequence>MGLSGRTARFFLTSQLTPLIALIAALLGLFAILVTPREEEPQINVTMANVFIPFPGASARDVEALVATPAEQVLSQIAGIEHIYSVSKPGMAVLTVQYLVGQDRTQALVRLYDTIQANRDWVSPELGVGEPIIKPLGIDDVPIVTVTLWTRDETRGAYELEQVAHAAEIELKRIAGTREVTTLGGPGRAVRVLMDPDRMAAFNVSAQDIRDALQVSNAAQPSGTLVSGNQEILVQTGTFLTGADDVKQLVVGVTQGRPVYMTDVTSVVSGPDQPTRYVWHAPGAGSPHQADQGQTFPAVTLAISKKAGENAVDVAEKVIERVNSLHGSILPEGVEVSVTRNYGATADDKAKKLIQKLIFATGSVVLLVLFAIGRREALIVGAAVLLTLAATLFASWAWGFTLNRVSLFALIFSIGILVDDAIVVVENIHRRMGLDHDGLEAIIPRAVDEVGGPTILATFTVIAALLPMAFVSGLMGPYMSPIPINASIGMLISLAIAFIITPWLALRLIKQAPHGAHEAGDNKLTTLFRKRLAPFLRGTEGRGARRMLWLGIGLAILISVALPVVQLVILKMLPFDNKSEFQIIVDLPVGTPLEKTAQVLSEMGAAVAAAPEVTDYQAYAGTAAPINFNGLVRQYYLRAGPEVGDLQVNLVDKSERDRKSHDIAQAIRPAVEAIAKKHGADVKVVEVPPGPPVMSPIVAEIYGPDYDAQMQVAKQVRAVFEKTDGIVAIDDTVEDDAQRFVLRVLQNKAALAGVAQKDIVAAMKMGLAGENVTPIHGSGAKYEIPVRITLPPERQSEIGELLKLTVRGNNGNLVPLSELVEVMPSEREKTIYHKNLLPVVFVLGDTGGVLDSPLYGLFGMRGDLKDMALEQGGTLSEYFIRQPADPYAGFSLKWDGEWQVTYETFRDMGLAYAFGLMLIYILVVAQFKSYLTPLIIMAPIPLTVIGVMPGHALLGVQFTATSMIGMIALAGIIVRNSILLVDFINQQVAEGMDFQEAVIQAGATRAKPIVLTGAAAMMGAFFILDDPIFSGLAVSLIFGIFVSTLLTLVVIPVLYYAANYRKFSSQ</sequence>
<dbReference type="Gene3D" id="3.30.70.1440">
    <property type="entry name" value="Multidrug efflux transporter AcrB pore domain"/>
    <property type="match status" value="1"/>
</dbReference>
<feature type="transmembrane region" description="Helical" evidence="1">
    <location>
        <begin position="1006"/>
        <end position="1024"/>
    </location>
</feature>
<dbReference type="AlphaFoldDB" id="A0A125BD21"/>
<reference evidence="2 3" key="1">
    <citation type="journal article" date="2015" name="Appl. Environ. Microbiol.">
        <title>Aerobic and Anaerobic Thiosulfate Oxidation by a Cold-Adapted, Subglacial Chemoautotroph.</title>
        <authorList>
            <person name="Harrold Z.R."/>
            <person name="Skidmore M.L."/>
            <person name="Hamilton T.L."/>
            <person name="Desch L."/>
            <person name="Amada K."/>
            <person name="van Gelder W."/>
            <person name="Glover K."/>
            <person name="Roden E.E."/>
            <person name="Boyd E.S."/>
        </authorList>
    </citation>
    <scope>NUCLEOTIDE SEQUENCE [LARGE SCALE GENOMIC DNA]</scope>
    <source>
        <strain evidence="2 3">RG</strain>
    </source>
</reference>